<dbReference type="Proteomes" id="UP000243876">
    <property type="component" value="Unassembled WGS sequence"/>
</dbReference>
<protein>
    <submittedName>
        <fullName evidence="5">SPOSA6832_03762-mRNA-1:cds</fullName>
    </submittedName>
</protein>
<feature type="region of interest" description="Disordered" evidence="3">
    <location>
        <begin position="24"/>
        <end position="44"/>
    </location>
</feature>
<keyword evidence="6" id="KW-1185">Reference proteome</keyword>
<gene>
    <name evidence="5" type="primary">SPOSA6832_03762</name>
</gene>
<dbReference type="InterPro" id="IPR001041">
    <property type="entry name" value="2Fe-2S_ferredoxin-type"/>
</dbReference>
<dbReference type="GO" id="GO:0051537">
    <property type="term" value="F:2 iron, 2 sulfur cluster binding"/>
    <property type="evidence" value="ECO:0007669"/>
    <property type="project" value="UniProtKB-KW"/>
</dbReference>
<keyword evidence="1" id="KW-0479">Metal-binding</keyword>
<evidence type="ECO:0000256" key="1">
    <source>
        <dbReference type="ARBA" id="ARBA00022714"/>
    </source>
</evidence>
<dbReference type="CDD" id="cd00207">
    <property type="entry name" value="fer2"/>
    <property type="match status" value="1"/>
</dbReference>
<dbReference type="Gene3D" id="3.10.20.30">
    <property type="match status" value="1"/>
</dbReference>
<dbReference type="InterPro" id="IPR009737">
    <property type="entry name" value="Aim32/Apd1-like"/>
</dbReference>
<evidence type="ECO:0000313" key="5">
    <source>
        <dbReference type="EMBL" id="CEQ41980.1"/>
    </source>
</evidence>
<keyword evidence="1" id="KW-0001">2Fe-2S</keyword>
<reference evidence="6" key="1">
    <citation type="submission" date="2015-02" db="EMBL/GenBank/DDBJ databases">
        <authorList>
            <person name="Gon?alves P."/>
        </authorList>
    </citation>
    <scope>NUCLEOTIDE SEQUENCE [LARGE SCALE GENOMIC DNA]</scope>
</reference>
<feature type="region of interest" description="Disordered" evidence="3">
    <location>
        <begin position="377"/>
        <end position="397"/>
    </location>
</feature>
<evidence type="ECO:0000259" key="4">
    <source>
        <dbReference type="Pfam" id="PF00111"/>
    </source>
</evidence>
<evidence type="ECO:0000313" key="6">
    <source>
        <dbReference type="Proteomes" id="UP000243876"/>
    </source>
</evidence>
<dbReference type="PANTHER" id="PTHR31902:SF14">
    <property type="entry name" value="ACTIN PATCHES DISTAL PROTEIN 1"/>
    <property type="match status" value="1"/>
</dbReference>
<sequence length="446" mass="48747">MLALSTRPLRLPVTRATLLGAWRRQLSSTPSRPSTASSSSTPPLIGSAPYYPRHLVIHTPHPSSSWPSHLESTSRLYKELGKRWAGHPELSKLGFGVTDGGKATEEKGAEWSPERTKFDEPPEGPEEVYSATVYPDFLTIPGFSLSTLPSFESRFLSLPPASAPPLADIPLSAAAPPTGRTHIFVCTHGSRDCRCGDLGEPLYQALLKEVSRRKLGGELKDGEDGVRLARIAHIGGHKWAGNALVYREGAGCDWYGLLRDSDASTLLDYATSRSLTPWYSRWRGRLTVTPEAARSAHLTHSSGVKSQAEDVRNELGEQVELRFETWEGEEIKIKGYEGESLMETARRHDLPSILATCGGHCECATCHVHIPPLTPASSSAAVSSPHRKPIPVPHLPSLPEISDEEEEQLDFAIGADDHSRLACQIPVTKELGEWVAQGGKIKLPRY</sequence>
<dbReference type="InterPro" id="IPR036249">
    <property type="entry name" value="Thioredoxin-like_sf"/>
</dbReference>
<accession>A0A0D6EQX8</accession>
<organism evidence="5 6">
    <name type="scientific">Sporidiobolus salmonicolor</name>
    <name type="common">Yeast-like fungus</name>
    <name type="synonym">Sporobolomyces salmonicolor</name>
    <dbReference type="NCBI Taxonomy" id="5005"/>
    <lineage>
        <taxon>Eukaryota</taxon>
        <taxon>Fungi</taxon>
        <taxon>Dikarya</taxon>
        <taxon>Basidiomycota</taxon>
        <taxon>Pucciniomycotina</taxon>
        <taxon>Microbotryomycetes</taxon>
        <taxon>Sporidiobolales</taxon>
        <taxon>Sporidiobolaceae</taxon>
        <taxon>Sporobolomyces</taxon>
    </lineage>
</organism>
<dbReference type="InterPro" id="IPR012675">
    <property type="entry name" value="Beta-grasp_dom_sf"/>
</dbReference>
<dbReference type="CDD" id="cd03062">
    <property type="entry name" value="TRX_Fd_Sucrase"/>
    <property type="match status" value="1"/>
</dbReference>
<evidence type="ECO:0000256" key="2">
    <source>
        <dbReference type="ARBA" id="ARBA00023014"/>
    </source>
</evidence>
<name>A0A0D6EQX8_SPOSA</name>
<dbReference type="OrthoDB" id="10253744at2759"/>
<proteinExistence type="predicted"/>
<dbReference type="Gene3D" id="3.40.30.10">
    <property type="entry name" value="Glutaredoxin"/>
    <property type="match status" value="1"/>
</dbReference>
<keyword evidence="2" id="KW-0411">Iron-sulfur</keyword>
<dbReference type="InterPro" id="IPR036010">
    <property type="entry name" value="2Fe-2S_ferredoxin-like_sf"/>
</dbReference>
<dbReference type="AlphaFoldDB" id="A0A0D6EQX8"/>
<feature type="region of interest" description="Disordered" evidence="3">
    <location>
        <begin position="95"/>
        <end position="126"/>
    </location>
</feature>
<dbReference type="SUPFAM" id="SSF54292">
    <property type="entry name" value="2Fe-2S ferredoxin-like"/>
    <property type="match status" value="1"/>
</dbReference>
<dbReference type="PANTHER" id="PTHR31902">
    <property type="entry name" value="ACTIN PATCHES DISTAL PROTEIN 1"/>
    <property type="match status" value="1"/>
</dbReference>
<dbReference type="SUPFAM" id="SSF52833">
    <property type="entry name" value="Thioredoxin-like"/>
    <property type="match status" value="1"/>
</dbReference>
<dbReference type="Pfam" id="PF06999">
    <property type="entry name" value="Suc_Fer-like"/>
    <property type="match status" value="1"/>
</dbReference>
<evidence type="ECO:0000256" key="3">
    <source>
        <dbReference type="SAM" id="MobiDB-lite"/>
    </source>
</evidence>
<dbReference type="Pfam" id="PF00111">
    <property type="entry name" value="Fer2"/>
    <property type="match status" value="1"/>
</dbReference>
<feature type="compositionally biased region" description="Basic and acidic residues" evidence="3">
    <location>
        <begin position="102"/>
        <end position="120"/>
    </location>
</feature>
<feature type="domain" description="2Fe-2S ferredoxin-type" evidence="4">
    <location>
        <begin position="325"/>
        <end position="372"/>
    </location>
</feature>
<keyword evidence="1" id="KW-0408">Iron</keyword>
<feature type="compositionally biased region" description="Low complexity" evidence="3">
    <location>
        <begin position="27"/>
        <end position="43"/>
    </location>
</feature>
<dbReference type="EMBL" id="CENE01000019">
    <property type="protein sequence ID" value="CEQ41980.1"/>
    <property type="molecule type" value="Genomic_DNA"/>
</dbReference>